<dbReference type="GO" id="GO:0003677">
    <property type="term" value="F:DNA binding"/>
    <property type="evidence" value="ECO:0007669"/>
    <property type="project" value="TreeGrafter"/>
</dbReference>
<dbReference type="EMBL" id="KN833008">
    <property type="protein sequence ID" value="KIM79681.1"/>
    <property type="molecule type" value="Genomic_DNA"/>
</dbReference>
<dbReference type="PANTHER" id="PTHR28027:SF1">
    <property type="entry name" value="CAMP INDEPENDENT REGULATORY PROTEIN (AFU_ORTHOLOGUE AFUA_3G09640)"/>
    <property type="match status" value="1"/>
</dbReference>
<dbReference type="HOGENOM" id="CLU_028895_2_1_1"/>
<gene>
    <name evidence="2" type="ORF">PILCRDRAFT_823219</name>
</gene>
<reference evidence="2 3" key="1">
    <citation type="submission" date="2014-04" db="EMBL/GenBank/DDBJ databases">
        <authorList>
            <consortium name="DOE Joint Genome Institute"/>
            <person name="Kuo A."/>
            <person name="Tarkka M."/>
            <person name="Buscot F."/>
            <person name="Kohler A."/>
            <person name="Nagy L.G."/>
            <person name="Floudas D."/>
            <person name="Copeland A."/>
            <person name="Barry K.W."/>
            <person name="Cichocki N."/>
            <person name="Veneault-Fourrey C."/>
            <person name="LaButti K."/>
            <person name="Lindquist E.A."/>
            <person name="Lipzen A."/>
            <person name="Lundell T."/>
            <person name="Morin E."/>
            <person name="Murat C."/>
            <person name="Sun H."/>
            <person name="Tunlid A."/>
            <person name="Henrissat B."/>
            <person name="Grigoriev I.V."/>
            <person name="Hibbett D.S."/>
            <person name="Martin F."/>
            <person name="Nordberg H.P."/>
            <person name="Cantor M.N."/>
            <person name="Hua S.X."/>
        </authorList>
    </citation>
    <scope>NUCLEOTIDE SEQUENCE [LARGE SCALE GENOMIC DNA]</scope>
    <source>
        <strain evidence="2 3">F 1598</strain>
    </source>
</reference>
<accession>A0A0C3FJN7</accession>
<evidence type="ECO:0000313" key="2">
    <source>
        <dbReference type="EMBL" id="KIM79681.1"/>
    </source>
</evidence>
<dbReference type="Proteomes" id="UP000054166">
    <property type="component" value="Unassembled WGS sequence"/>
</dbReference>
<name>A0A0C3FJN7_PILCF</name>
<evidence type="ECO:0000256" key="1">
    <source>
        <dbReference type="SAM" id="MobiDB-lite"/>
    </source>
</evidence>
<keyword evidence="3" id="KW-1185">Reference proteome</keyword>
<dbReference type="InterPro" id="IPR018608">
    <property type="entry name" value="Gti1/Pac2"/>
</dbReference>
<evidence type="ECO:0008006" key="4">
    <source>
        <dbReference type="Google" id="ProtNLM"/>
    </source>
</evidence>
<organism evidence="2 3">
    <name type="scientific">Piloderma croceum (strain F 1598)</name>
    <dbReference type="NCBI Taxonomy" id="765440"/>
    <lineage>
        <taxon>Eukaryota</taxon>
        <taxon>Fungi</taxon>
        <taxon>Dikarya</taxon>
        <taxon>Basidiomycota</taxon>
        <taxon>Agaricomycotina</taxon>
        <taxon>Agaricomycetes</taxon>
        <taxon>Agaricomycetidae</taxon>
        <taxon>Atheliales</taxon>
        <taxon>Atheliaceae</taxon>
        <taxon>Piloderma</taxon>
    </lineage>
</organism>
<feature type="region of interest" description="Disordered" evidence="1">
    <location>
        <begin position="186"/>
        <end position="242"/>
    </location>
</feature>
<dbReference type="AlphaFoldDB" id="A0A0C3FJN7"/>
<evidence type="ECO:0000313" key="3">
    <source>
        <dbReference type="Proteomes" id="UP000054166"/>
    </source>
</evidence>
<sequence>MSLISADQDIQRPTHPRLHIRDARDAHVVLEAVRKGLLQPIKRRLNESERSMSIRSGSVFVWEESDDESGLRRWTDSRLWSQSRMREPFLFYDERLPNDVHDTDERSPTYRFIDGISRGVPTPAVAHYDRSNHHPKGLVKQAYSAKVLLSPTAKARKWHLTAYFSYEDLEYIPTIDQDPVLHRVTVPPGVFRSGKNRTKNSGVERGARSHSPDTETSSLSSLSPKPDREMPNAPTGHPEDRRLVLPPLRSTLANVHQYQNVHGTRSTEDQRIIRLLNSRHVG</sequence>
<reference evidence="3" key="2">
    <citation type="submission" date="2015-01" db="EMBL/GenBank/DDBJ databases">
        <title>Evolutionary Origins and Diversification of the Mycorrhizal Mutualists.</title>
        <authorList>
            <consortium name="DOE Joint Genome Institute"/>
            <consortium name="Mycorrhizal Genomics Consortium"/>
            <person name="Kohler A."/>
            <person name="Kuo A."/>
            <person name="Nagy L.G."/>
            <person name="Floudas D."/>
            <person name="Copeland A."/>
            <person name="Barry K.W."/>
            <person name="Cichocki N."/>
            <person name="Veneault-Fourrey C."/>
            <person name="LaButti K."/>
            <person name="Lindquist E.A."/>
            <person name="Lipzen A."/>
            <person name="Lundell T."/>
            <person name="Morin E."/>
            <person name="Murat C."/>
            <person name="Riley R."/>
            <person name="Ohm R."/>
            <person name="Sun H."/>
            <person name="Tunlid A."/>
            <person name="Henrissat B."/>
            <person name="Grigoriev I.V."/>
            <person name="Hibbett D.S."/>
            <person name="Martin F."/>
        </authorList>
    </citation>
    <scope>NUCLEOTIDE SEQUENCE [LARGE SCALE GENOMIC DNA]</scope>
    <source>
        <strain evidence="3">F 1598</strain>
    </source>
</reference>
<feature type="compositionally biased region" description="Polar residues" evidence="1">
    <location>
        <begin position="214"/>
        <end position="223"/>
    </location>
</feature>
<protein>
    <recommendedName>
        <fullName evidence="4">cAMP-independent regulatory protein pac2</fullName>
    </recommendedName>
</protein>
<dbReference type="PANTHER" id="PTHR28027">
    <property type="entry name" value="TRANSCRIPTIONAL REGULATOR MIT1"/>
    <property type="match status" value="1"/>
</dbReference>
<dbReference type="Pfam" id="PF09729">
    <property type="entry name" value="Gti1_Pac2"/>
    <property type="match status" value="1"/>
</dbReference>
<proteinExistence type="predicted"/>
<dbReference type="InParanoid" id="A0A0C3FJN7"/>
<dbReference type="OrthoDB" id="5572844at2759"/>